<feature type="transmembrane region" description="Helical" evidence="11">
    <location>
        <begin position="368"/>
        <end position="387"/>
    </location>
</feature>
<feature type="transmembrane region" description="Helical" evidence="11">
    <location>
        <begin position="24"/>
        <end position="45"/>
    </location>
</feature>
<evidence type="ECO:0000256" key="7">
    <source>
        <dbReference type="ARBA" id="ARBA00022597"/>
    </source>
</evidence>
<feature type="transmembrane region" description="Helical" evidence="11">
    <location>
        <begin position="259"/>
        <end position="278"/>
    </location>
</feature>
<reference evidence="13 14" key="1">
    <citation type="submission" date="2023-09" db="EMBL/GenBank/DDBJ databases">
        <authorList>
            <person name="Rey-Velasco X."/>
        </authorList>
    </citation>
    <scope>NUCLEOTIDE SEQUENCE [LARGE SCALE GENOMIC DNA]</scope>
    <source>
        <strain evidence="13 14">W409</strain>
    </source>
</reference>
<dbReference type="GO" id="GO:1904659">
    <property type="term" value="P:D-glucose transmembrane transport"/>
    <property type="evidence" value="ECO:0007669"/>
    <property type="project" value="InterPro"/>
</dbReference>
<dbReference type="InterPro" id="IPR020846">
    <property type="entry name" value="MFS_dom"/>
</dbReference>
<name>A0AAW8R2K5_9ALTE</name>
<feature type="transmembrane region" description="Helical" evidence="11">
    <location>
        <begin position="57"/>
        <end position="75"/>
    </location>
</feature>
<accession>A0AAW8R2K5</accession>
<dbReference type="PANTHER" id="PTHR43702">
    <property type="entry name" value="L-FUCOSE-PROTON SYMPORTER"/>
    <property type="match status" value="1"/>
</dbReference>
<evidence type="ECO:0000256" key="10">
    <source>
        <dbReference type="ARBA" id="ARBA00023136"/>
    </source>
</evidence>
<evidence type="ECO:0000256" key="2">
    <source>
        <dbReference type="ARBA" id="ARBA00004429"/>
    </source>
</evidence>
<dbReference type="CDD" id="cd17394">
    <property type="entry name" value="MFS_FucP_like"/>
    <property type="match status" value="1"/>
</dbReference>
<dbReference type="GO" id="GO:0055056">
    <property type="term" value="F:D-glucose transmembrane transporter activity"/>
    <property type="evidence" value="ECO:0007669"/>
    <property type="project" value="InterPro"/>
</dbReference>
<feature type="transmembrane region" description="Helical" evidence="11">
    <location>
        <begin position="81"/>
        <end position="106"/>
    </location>
</feature>
<dbReference type="GO" id="GO:0005886">
    <property type="term" value="C:plasma membrane"/>
    <property type="evidence" value="ECO:0007669"/>
    <property type="project" value="UniProtKB-SubCell"/>
</dbReference>
<feature type="transmembrane region" description="Helical" evidence="11">
    <location>
        <begin position="285"/>
        <end position="303"/>
    </location>
</feature>
<evidence type="ECO:0000256" key="4">
    <source>
        <dbReference type="ARBA" id="ARBA00022448"/>
    </source>
</evidence>
<evidence type="ECO:0000256" key="8">
    <source>
        <dbReference type="ARBA" id="ARBA00022692"/>
    </source>
</evidence>
<feature type="transmembrane region" description="Helical" evidence="11">
    <location>
        <begin position="127"/>
        <end position="153"/>
    </location>
</feature>
<evidence type="ECO:0000256" key="9">
    <source>
        <dbReference type="ARBA" id="ARBA00022989"/>
    </source>
</evidence>
<dbReference type="InterPro" id="IPR050375">
    <property type="entry name" value="MFS_TsgA-like"/>
</dbReference>
<organism evidence="13 14">
    <name type="scientific">Brumicola blandensis</name>
    <dbReference type="NCBI Taxonomy" id="3075611"/>
    <lineage>
        <taxon>Bacteria</taxon>
        <taxon>Pseudomonadati</taxon>
        <taxon>Pseudomonadota</taxon>
        <taxon>Gammaproteobacteria</taxon>
        <taxon>Alteromonadales</taxon>
        <taxon>Alteromonadaceae</taxon>
        <taxon>Brumicola</taxon>
    </lineage>
</organism>
<keyword evidence="5" id="KW-1003">Cell membrane</keyword>
<comment type="caution">
    <text evidence="13">The sequence shown here is derived from an EMBL/GenBank/DDBJ whole genome shotgun (WGS) entry which is preliminary data.</text>
</comment>
<dbReference type="PANTHER" id="PTHR43702:SF3">
    <property type="entry name" value="PROTEIN TSGA"/>
    <property type="match status" value="1"/>
</dbReference>
<dbReference type="EMBL" id="JAVRIE010000002">
    <property type="protein sequence ID" value="MDT0582426.1"/>
    <property type="molecule type" value="Genomic_DNA"/>
</dbReference>
<comment type="subcellular location">
    <subcellularLocation>
        <location evidence="2">Cell inner membrane</location>
        <topology evidence="2">Multi-pass membrane protein</topology>
    </subcellularLocation>
</comment>
<evidence type="ECO:0000256" key="5">
    <source>
        <dbReference type="ARBA" id="ARBA00022475"/>
    </source>
</evidence>
<keyword evidence="14" id="KW-1185">Reference proteome</keyword>
<feature type="domain" description="Major facilitator superfamily (MFS) profile" evidence="12">
    <location>
        <begin position="1"/>
        <end position="198"/>
    </location>
</feature>
<sequence length="395" mass="42606">MWGFITSLNDILIPHLKALFDLTYFKAMAVNSAFFGAYALVSYPAGMMVKKTGYQKGLVIGLIIASLGCVGFAMAADVHQYWVFLLALFVLASGITILQVSANPFVSHLGPEKTASSRLTLTQAFNSLGTTLAPAFGSVFILSVAVLSAEQLAALAPEQLNQYYLDQASSVKFPYYLLATVLFSLAIIFAFIKLPNLKQDEETSIADNDSVFKHRHLVLGVLAIFMYVGGEVAIGSLLVNFFKEPNIAGMTEKVGAAYVTYYWGGAMIGRFIGAYLMLKVAANKVLTFNALMVIVLIVIAIVADGKLAMWSILGVGFFNSIMFPTIFSLAIHKLGALSSRGSGFLCVAIVGGALIPPLQGIVADTIGIQLSFIVPIFCYVYIAYYGFKGYKPKES</sequence>
<dbReference type="GO" id="GO:0005354">
    <property type="term" value="F:galactose transmembrane transporter activity"/>
    <property type="evidence" value="ECO:0007669"/>
    <property type="project" value="InterPro"/>
</dbReference>
<proteinExistence type="inferred from homology"/>
<dbReference type="NCBIfam" id="TIGR01272">
    <property type="entry name" value="gluP"/>
    <property type="match status" value="1"/>
</dbReference>
<keyword evidence="6" id="KW-0997">Cell inner membrane</keyword>
<dbReference type="Gene3D" id="1.20.1250.20">
    <property type="entry name" value="MFS general substrate transporter like domains"/>
    <property type="match status" value="2"/>
</dbReference>
<keyword evidence="8 11" id="KW-0812">Transmembrane</keyword>
<feature type="transmembrane region" description="Helical" evidence="11">
    <location>
        <begin position="343"/>
        <end position="362"/>
    </location>
</feature>
<protein>
    <submittedName>
        <fullName evidence="13">Sugar MFS transporter</fullName>
    </submittedName>
</protein>
<comment type="similarity">
    <text evidence="3">Belongs to the major facilitator superfamily. FHS transporter (TC 2.A.1.7) family.</text>
</comment>
<keyword evidence="9 11" id="KW-1133">Transmembrane helix</keyword>
<evidence type="ECO:0000256" key="1">
    <source>
        <dbReference type="ARBA" id="ARBA00003321"/>
    </source>
</evidence>
<evidence type="ECO:0000256" key="6">
    <source>
        <dbReference type="ARBA" id="ARBA00022519"/>
    </source>
</evidence>
<gene>
    <name evidence="13" type="ORF">RM544_07730</name>
</gene>
<dbReference type="InterPro" id="IPR011701">
    <property type="entry name" value="MFS"/>
</dbReference>
<keyword evidence="7" id="KW-0762">Sugar transport</keyword>
<dbReference type="PROSITE" id="PS50850">
    <property type="entry name" value="MFS"/>
    <property type="match status" value="1"/>
</dbReference>
<evidence type="ECO:0000256" key="3">
    <source>
        <dbReference type="ARBA" id="ARBA00009120"/>
    </source>
</evidence>
<feature type="transmembrane region" description="Helical" evidence="11">
    <location>
        <begin position="217"/>
        <end position="239"/>
    </location>
</feature>
<dbReference type="Pfam" id="PF07690">
    <property type="entry name" value="MFS_1"/>
    <property type="match status" value="1"/>
</dbReference>
<dbReference type="InterPro" id="IPR036259">
    <property type="entry name" value="MFS_trans_sf"/>
</dbReference>
<keyword evidence="10 11" id="KW-0472">Membrane</keyword>
<evidence type="ECO:0000259" key="12">
    <source>
        <dbReference type="PROSITE" id="PS50850"/>
    </source>
</evidence>
<comment type="function">
    <text evidence="1">Intake of glucose and galactose.</text>
</comment>
<dbReference type="AlphaFoldDB" id="A0AAW8R2K5"/>
<dbReference type="Proteomes" id="UP001249020">
    <property type="component" value="Unassembled WGS sequence"/>
</dbReference>
<evidence type="ECO:0000256" key="11">
    <source>
        <dbReference type="SAM" id="Phobius"/>
    </source>
</evidence>
<feature type="transmembrane region" description="Helical" evidence="11">
    <location>
        <begin position="309"/>
        <end position="331"/>
    </location>
</feature>
<dbReference type="InterPro" id="IPR005964">
    <property type="entry name" value="Glc/Gal_transptr_bac"/>
</dbReference>
<feature type="transmembrane region" description="Helical" evidence="11">
    <location>
        <begin position="173"/>
        <end position="192"/>
    </location>
</feature>
<evidence type="ECO:0000313" key="14">
    <source>
        <dbReference type="Proteomes" id="UP001249020"/>
    </source>
</evidence>
<keyword evidence="4" id="KW-0813">Transport</keyword>
<evidence type="ECO:0000313" key="13">
    <source>
        <dbReference type="EMBL" id="MDT0582426.1"/>
    </source>
</evidence>
<dbReference type="SUPFAM" id="SSF103473">
    <property type="entry name" value="MFS general substrate transporter"/>
    <property type="match status" value="1"/>
</dbReference>